<dbReference type="InterPro" id="IPR043129">
    <property type="entry name" value="ATPase_NBD"/>
</dbReference>
<feature type="domain" description="Carbohydrate kinase FGGY C-terminal" evidence="6">
    <location>
        <begin position="255"/>
        <end position="448"/>
    </location>
</feature>
<evidence type="ECO:0000256" key="2">
    <source>
        <dbReference type="ARBA" id="ARBA00022679"/>
    </source>
</evidence>
<dbReference type="InterPro" id="IPR018485">
    <property type="entry name" value="FGGY_C"/>
</dbReference>
<evidence type="ECO:0000256" key="4">
    <source>
        <dbReference type="RuleBase" id="RU003733"/>
    </source>
</evidence>
<dbReference type="AlphaFoldDB" id="A0A0P6XFK8"/>
<comment type="caution">
    <text evidence="7">The sequence shown here is derived from an EMBL/GenBank/DDBJ whole genome shotgun (WGS) entry which is preliminary data.</text>
</comment>
<dbReference type="GO" id="GO:0005975">
    <property type="term" value="P:carbohydrate metabolic process"/>
    <property type="evidence" value="ECO:0007669"/>
    <property type="project" value="InterPro"/>
</dbReference>
<proteinExistence type="inferred from homology"/>
<reference evidence="7 8" key="1">
    <citation type="submission" date="2015-07" db="EMBL/GenBank/DDBJ databases">
        <title>Whole genome sequence of Thermanaerothrix daxensis DSM 23592.</title>
        <authorList>
            <person name="Hemp J."/>
            <person name="Ward L.M."/>
            <person name="Pace L.A."/>
            <person name="Fischer W.W."/>
        </authorList>
    </citation>
    <scope>NUCLEOTIDE SEQUENCE [LARGE SCALE GENOMIC DNA]</scope>
    <source>
        <strain evidence="7 8">GNS-1</strain>
    </source>
</reference>
<dbReference type="InterPro" id="IPR050406">
    <property type="entry name" value="FGGY_Carb_Kinase"/>
</dbReference>
<name>A0A0P6XFK8_9CHLR</name>
<dbReference type="OrthoDB" id="9805576at2"/>
<keyword evidence="2 4" id="KW-0808">Transferase</keyword>
<dbReference type="PANTHER" id="PTHR43095">
    <property type="entry name" value="SUGAR KINASE"/>
    <property type="match status" value="1"/>
</dbReference>
<dbReference type="PROSITE" id="PS00445">
    <property type="entry name" value="FGGY_KINASES_2"/>
    <property type="match status" value="1"/>
</dbReference>
<evidence type="ECO:0000256" key="1">
    <source>
        <dbReference type="ARBA" id="ARBA00009156"/>
    </source>
</evidence>
<evidence type="ECO:0000313" key="7">
    <source>
        <dbReference type="EMBL" id="KPL82175.1"/>
    </source>
</evidence>
<keyword evidence="8" id="KW-1185">Reference proteome</keyword>
<evidence type="ECO:0008006" key="9">
    <source>
        <dbReference type="Google" id="ProtNLM"/>
    </source>
</evidence>
<organism evidence="7 8">
    <name type="scientific">Thermanaerothrix daxensis</name>
    <dbReference type="NCBI Taxonomy" id="869279"/>
    <lineage>
        <taxon>Bacteria</taxon>
        <taxon>Bacillati</taxon>
        <taxon>Chloroflexota</taxon>
        <taxon>Anaerolineae</taxon>
        <taxon>Anaerolineales</taxon>
        <taxon>Anaerolineaceae</taxon>
        <taxon>Thermanaerothrix</taxon>
    </lineage>
</organism>
<evidence type="ECO:0000259" key="6">
    <source>
        <dbReference type="Pfam" id="PF02782"/>
    </source>
</evidence>
<dbReference type="InterPro" id="IPR018484">
    <property type="entry name" value="FGGY_N"/>
</dbReference>
<dbReference type="GO" id="GO:0016773">
    <property type="term" value="F:phosphotransferase activity, alcohol group as acceptor"/>
    <property type="evidence" value="ECO:0007669"/>
    <property type="project" value="InterPro"/>
</dbReference>
<evidence type="ECO:0000259" key="5">
    <source>
        <dbReference type="Pfam" id="PF00370"/>
    </source>
</evidence>
<dbReference type="CDD" id="cd07773">
    <property type="entry name" value="ASKHA_NBD_FGGY_FK"/>
    <property type="match status" value="1"/>
</dbReference>
<dbReference type="Pfam" id="PF02782">
    <property type="entry name" value="FGGY_C"/>
    <property type="match status" value="1"/>
</dbReference>
<comment type="similarity">
    <text evidence="1 4">Belongs to the FGGY kinase family.</text>
</comment>
<dbReference type="GO" id="GO:0016301">
    <property type="term" value="F:kinase activity"/>
    <property type="evidence" value="ECO:0007669"/>
    <property type="project" value="UniProtKB-KW"/>
</dbReference>
<dbReference type="STRING" id="869279.SE15_13945"/>
<dbReference type="Gene3D" id="3.30.420.40">
    <property type="match status" value="2"/>
</dbReference>
<dbReference type="Pfam" id="PF00370">
    <property type="entry name" value="FGGY_N"/>
    <property type="match status" value="1"/>
</dbReference>
<dbReference type="PIRSF" id="PIRSF000538">
    <property type="entry name" value="GlpK"/>
    <property type="match status" value="1"/>
</dbReference>
<evidence type="ECO:0000256" key="3">
    <source>
        <dbReference type="ARBA" id="ARBA00022777"/>
    </source>
</evidence>
<dbReference type="InterPro" id="IPR000577">
    <property type="entry name" value="Carb_kinase_FGGY"/>
</dbReference>
<keyword evidence="3 4" id="KW-0418">Kinase</keyword>
<protein>
    <recommendedName>
        <fullName evidence="9">Xylulokinase</fullName>
    </recommendedName>
</protein>
<dbReference type="RefSeq" id="WP_054522716.1">
    <property type="nucleotide sequence ID" value="NZ_LGKO01000006.1"/>
</dbReference>
<sequence>MYLMGLDIGTTGCKASLFRENGELVAVSRREYEILFPAPGWAEQDAENVWRLAQECIVEVIHTSKAYREITAIGLSVQGEAVIPVDVNGNALRNAILGMDTRTNEQNRWLEERFGRHELYSRTGMPIHTINTLPKLVWLKTHEPQTWQQAYRFVLYEDFLIQKMTGRWGLSRCLASRTQLYDLQEGEWSEEILSAIELEPVRLSPLYDSGTAVSTLRSELATAWGLSNQPLVVTGGHDQACGALGVGLVRPGLSMVSSGTAEVVEVALEKPALGEVLEKANISCYVHPIPGLYLAMTLNHSGGLLLRWFRDAFCADIKAEAIARGEDAYDLIFGNLPDSPSPLLLLPHFSGSGTPWMDTTSKGAILGLTFSTTRADVALAILEGLTYELNLNLELLREGGVIIKELRAIGGGARSKRWLELKANVTGIPVLVPKVTEAASWGAALLAGKGAGVFTDLTQAAEATLEFTNRYEPNPEQHVAHARHYALYKELYPTLIPLLSRISGGNP</sequence>
<gene>
    <name evidence="7" type="ORF">SE15_13945</name>
</gene>
<dbReference type="PATRIC" id="fig|869279.4.peg.2722"/>
<evidence type="ECO:0000313" key="8">
    <source>
        <dbReference type="Proteomes" id="UP000050544"/>
    </source>
</evidence>
<dbReference type="Proteomes" id="UP000050544">
    <property type="component" value="Unassembled WGS sequence"/>
</dbReference>
<dbReference type="InterPro" id="IPR018483">
    <property type="entry name" value="Carb_kinase_FGGY_CS"/>
</dbReference>
<dbReference type="SUPFAM" id="SSF53067">
    <property type="entry name" value="Actin-like ATPase domain"/>
    <property type="match status" value="2"/>
</dbReference>
<dbReference type="EMBL" id="LGKO01000006">
    <property type="protein sequence ID" value="KPL82175.1"/>
    <property type="molecule type" value="Genomic_DNA"/>
</dbReference>
<feature type="domain" description="Carbohydrate kinase FGGY N-terminal" evidence="5">
    <location>
        <begin position="2"/>
        <end position="245"/>
    </location>
</feature>
<accession>A0A0P6XFK8</accession>